<dbReference type="InterPro" id="IPR002018">
    <property type="entry name" value="CarbesteraseB"/>
</dbReference>
<evidence type="ECO:0000256" key="1">
    <source>
        <dbReference type="ARBA" id="ARBA00005964"/>
    </source>
</evidence>
<sequence length="249" mass="26655">MPQNSGPLVPSSLSINVFKPIASTNGSKLPVFVYLENPNSRSLGGFEVGDSSDIDVSPVVERSMETGQPVIVVTPNYRLSEIFALQWVQQHITAFGGDPDRVVLGGQSSGAISTAHLLSNKLNSNTLFRGAFMQAGSQLAGRTVADGQSDYDGLVAANNCTGSSDTLDCLRRVPFEAFWATVNNTVNILSYRSLSLIWRPRVDGDVIAIDPLAPFMTGDYDDEGTIFSVAPSNTYRGAQFLGRSVGSLE</sequence>
<protein>
    <recommendedName>
        <fullName evidence="3">Carboxylic ester hydrolase</fullName>
        <ecNumber evidence="3">3.1.1.-</ecNumber>
    </recommendedName>
</protein>
<feature type="domain" description="Carboxylesterase type B" evidence="4">
    <location>
        <begin position="82"/>
        <end position="213"/>
    </location>
</feature>
<reference evidence="5" key="1">
    <citation type="submission" date="2023-03" db="EMBL/GenBank/DDBJ databases">
        <title>Massive genome expansion in bonnet fungi (Mycena s.s.) driven by repeated elements and novel gene families across ecological guilds.</title>
        <authorList>
            <consortium name="Lawrence Berkeley National Laboratory"/>
            <person name="Harder C.B."/>
            <person name="Miyauchi S."/>
            <person name="Viragh M."/>
            <person name="Kuo A."/>
            <person name="Thoen E."/>
            <person name="Andreopoulos B."/>
            <person name="Lu D."/>
            <person name="Skrede I."/>
            <person name="Drula E."/>
            <person name="Henrissat B."/>
            <person name="Morin E."/>
            <person name="Kohler A."/>
            <person name="Barry K."/>
            <person name="LaButti K."/>
            <person name="Morin E."/>
            <person name="Salamov A."/>
            <person name="Lipzen A."/>
            <person name="Mereny Z."/>
            <person name="Hegedus B."/>
            <person name="Baldrian P."/>
            <person name="Stursova M."/>
            <person name="Weitz H."/>
            <person name="Taylor A."/>
            <person name="Grigoriev I.V."/>
            <person name="Nagy L.G."/>
            <person name="Martin F."/>
            <person name="Kauserud H."/>
        </authorList>
    </citation>
    <scope>NUCLEOTIDE SEQUENCE</scope>
    <source>
        <strain evidence="5">CBHHK188m</strain>
    </source>
</reference>
<keyword evidence="2 3" id="KW-0378">Hydrolase</keyword>
<dbReference type="AlphaFoldDB" id="A0AAD7HEY6"/>
<dbReference type="PROSITE" id="PS00122">
    <property type="entry name" value="CARBOXYLESTERASE_B_1"/>
    <property type="match status" value="1"/>
</dbReference>
<dbReference type="EC" id="3.1.1.-" evidence="3"/>
<accession>A0AAD7HEY6</accession>
<comment type="similarity">
    <text evidence="1 3">Belongs to the type-B carboxylesterase/lipase family.</text>
</comment>
<dbReference type="GO" id="GO:0016787">
    <property type="term" value="F:hydrolase activity"/>
    <property type="evidence" value="ECO:0007669"/>
    <property type="project" value="UniProtKB-KW"/>
</dbReference>
<evidence type="ECO:0000313" key="6">
    <source>
        <dbReference type="Proteomes" id="UP001215280"/>
    </source>
</evidence>
<evidence type="ECO:0000313" key="5">
    <source>
        <dbReference type="EMBL" id="KAJ7719223.1"/>
    </source>
</evidence>
<dbReference type="InterPro" id="IPR050309">
    <property type="entry name" value="Type-B_Carboxylest/Lipase"/>
</dbReference>
<evidence type="ECO:0000256" key="3">
    <source>
        <dbReference type="RuleBase" id="RU361235"/>
    </source>
</evidence>
<comment type="caution">
    <text evidence="5">The sequence shown here is derived from an EMBL/GenBank/DDBJ whole genome shotgun (WGS) entry which is preliminary data.</text>
</comment>
<dbReference type="InterPro" id="IPR029058">
    <property type="entry name" value="AB_hydrolase_fold"/>
</dbReference>
<evidence type="ECO:0000259" key="4">
    <source>
        <dbReference type="Pfam" id="PF00135"/>
    </source>
</evidence>
<dbReference type="Pfam" id="PF00135">
    <property type="entry name" value="COesterase"/>
    <property type="match status" value="1"/>
</dbReference>
<evidence type="ECO:0000256" key="2">
    <source>
        <dbReference type="ARBA" id="ARBA00022801"/>
    </source>
</evidence>
<gene>
    <name evidence="5" type="ORF">DFH07DRAFT_784679</name>
</gene>
<proteinExistence type="inferred from homology"/>
<dbReference type="Proteomes" id="UP001215280">
    <property type="component" value="Unassembled WGS sequence"/>
</dbReference>
<keyword evidence="6" id="KW-1185">Reference proteome</keyword>
<dbReference type="Gene3D" id="3.40.50.1820">
    <property type="entry name" value="alpha/beta hydrolase"/>
    <property type="match status" value="1"/>
</dbReference>
<dbReference type="EMBL" id="JARJLG010000294">
    <property type="protein sequence ID" value="KAJ7719223.1"/>
    <property type="molecule type" value="Genomic_DNA"/>
</dbReference>
<organism evidence="5 6">
    <name type="scientific">Mycena maculata</name>
    <dbReference type="NCBI Taxonomy" id="230809"/>
    <lineage>
        <taxon>Eukaryota</taxon>
        <taxon>Fungi</taxon>
        <taxon>Dikarya</taxon>
        <taxon>Basidiomycota</taxon>
        <taxon>Agaricomycotina</taxon>
        <taxon>Agaricomycetes</taxon>
        <taxon>Agaricomycetidae</taxon>
        <taxon>Agaricales</taxon>
        <taxon>Marasmiineae</taxon>
        <taxon>Mycenaceae</taxon>
        <taxon>Mycena</taxon>
    </lineage>
</organism>
<dbReference type="InterPro" id="IPR019826">
    <property type="entry name" value="Carboxylesterase_B_AS"/>
</dbReference>
<name>A0AAD7HEY6_9AGAR</name>
<dbReference type="PANTHER" id="PTHR11559">
    <property type="entry name" value="CARBOXYLESTERASE"/>
    <property type="match status" value="1"/>
</dbReference>
<dbReference type="SUPFAM" id="SSF53474">
    <property type="entry name" value="alpha/beta-Hydrolases"/>
    <property type="match status" value="1"/>
</dbReference>